<organism evidence="2 3">
    <name type="scientific">Epibacterium ulvae</name>
    <dbReference type="NCBI Taxonomy" id="1156985"/>
    <lineage>
        <taxon>Bacteria</taxon>
        <taxon>Pseudomonadati</taxon>
        <taxon>Pseudomonadota</taxon>
        <taxon>Alphaproteobacteria</taxon>
        <taxon>Rhodobacterales</taxon>
        <taxon>Roseobacteraceae</taxon>
        <taxon>Epibacterium</taxon>
    </lineage>
</organism>
<protein>
    <submittedName>
        <fullName evidence="2">Uncharacterized protein</fullName>
    </submittedName>
</protein>
<feature type="transmembrane region" description="Helical" evidence="1">
    <location>
        <begin position="34"/>
        <end position="53"/>
    </location>
</feature>
<feature type="transmembrane region" description="Helical" evidence="1">
    <location>
        <begin position="80"/>
        <end position="109"/>
    </location>
</feature>
<feature type="transmembrane region" description="Helical" evidence="1">
    <location>
        <begin position="171"/>
        <end position="192"/>
    </location>
</feature>
<keyword evidence="3" id="KW-1185">Reference proteome</keyword>
<evidence type="ECO:0000313" key="2">
    <source>
        <dbReference type="EMBL" id="SCZ50088.1"/>
    </source>
</evidence>
<dbReference type="EMBL" id="FMWG01000001">
    <property type="protein sequence ID" value="SCZ50088.1"/>
    <property type="molecule type" value="Genomic_DNA"/>
</dbReference>
<sequence length="200" mass="22607">MNYQFGKEEAGAIWVAALCLYASARPEIEPAAEWALFFFTSFAMQFAVLHSFFNSERWGLLKETRRDLGKHGKTAFCRGLFELIAVLLLPFLFMPLIVSSSTVFLAYTMADTFGFSEIEGNPLKLISNLFTVLSMTAVFCCFAELFAFACERDEDGYPTWGVMRFYHRFDSIVRMRIGLFIGTFVTVLLVTADAALKVIV</sequence>
<dbReference type="RefSeq" id="WP_090214927.1">
    <property type="nucleotide sequence ID" value="NZ_FMWG01000001.1"/>
</dbReference>
<proteinExistence type="predicted"/>
<reference evidence="2 3" key="1">
    <citation type="submission" date="2016-10" db="EMBL/GenBank/DDBJ databases">
        <authorList>
            <person name="de Groot N.N."/>
        </authorList>
    </citation>
    <scope>NUCLEOTIDE SEQUENCE [LARGE SCALE GENOMIC DNA]</scope>
    <source>
        <strain evidence="2 3">U95</strain>
    </source>
</reference>
<evidence type="ECO:0000313" key="3">
    <source>
        <dbReference type="Proteomes" id="UP000198767"/>
    </source>
</evidence>
<accession>A0A1G5PKW3</accession>
<dbReference type="AlphaFoldDB" id="A0A1G5PKW3"/>
<name>A0A1G5PKW3_9RHOB</name>
<gene>
    <name evidence="2" type="ORF">SAMN04488118_101219</name>
</gene>
<dbReference type="Proteomes" id="UP000198767">
    <property type="component" value="Unassembled WGS sequence"/>
</dbReference>
<keyword evidence="1" id="KW-1133">Transmembrane helix</keyword>
<dbReference type="STRING" id="1156985.SAMN04488118_101219"/>
<evidence type="ECO:0000256" key="1">
    <source>
        <dbReference type="SAM" id="Phobius"/>
    </source>
</evidence>
<keyword evidence="1" id="KW-0812">Transmembrane</keyword>
<keyword evidence="1" id="KW-0472">Membrane</keyword>
<feature type="transmembrane region" description="Helical" evidence="1">
    <location>
        <begin position="129"/>
        <end position="150"/>
    </location>
</feature>